<reference evidence="2" key="1">
    <citation type="submission" date="2023-08" db="EMBL/GenBank/DDBJ databases">
        <title>A de novo genome assembly of Solanum verrucosum Schlechtendal, a Mexican diploid species geographically isolated from the other diploid A-genome species in potato relatives.</title>
        <authorList>
            <person name="Hosaka K."/>
        </authorList>
    </citation>
    <scope>NUCLEOTIDE SEQUENCE</scope>
    <source>
        <tissue evidence="2">Young leaves</tissue>
    </source>
</reference>
<gene>
    <name evidence="2" type="ORF">MTR67_000900</name>
</gene>
<evidence type="ECO:0000259" key="1">
    <source>
        <dbReference type="Pfam" id="PF13966"/>
    </source>
</evidence>
<protein>
    <recommendedName>
        <fullName evidence="1">Reverse transcriptase zinc-binding domain-containing protein</fullName>
    </recommendedName>
</protein>
<dbReference type="Proteomes" id="UP001234989">
    <property type="component" value="Chromosome 1"/>
</dbReference>
<evidence type="ECO:0000313" key="2">
    <source>
        <dbReference type="EMBL" id="WMV07515.1"/>
    </source>
</evidence>
<keyword evidence="3" id="KW-1185">Reference proteome</keyword>
<organism evidence="2 3">
    <name type="scientific">Solanum verrucosum</name>
    <dbReference type="NCBI Taxonomy" id="315347"/>
    <lineage>
        <taxon>Eukaryota</taxon>
        <taxon>Viridiplantae</taxon>
        <taxon>Streptophyta</taxon>
        <taxon>Embryophyta</taxon>
        <taxon>Tracheophyta</taxon>
        <taxon>Spermatophyta</taxon>
        <taxon>Magnoliopsida</taxon>
        <taxon>eudicotyledons</taxon>
        <taxon>Gunneridae</taxon>
        <taxon>Pentapetalae</taxon>
        <taxon>asterids</taxon>
        <taxon>lamiids</taxon>
        <taxon>Solanales</taxon>
        <taxon>Solanaceae</taxon>
        <taxon>Solanoideae</taxon>
        <taxon>Solaneae</taxon>
        <taxon>Solanum</taxon>
    </lineage>
</organism>
<name>A0AAF0PQU0_SOLVR</name>
<dbReference type="Pfam" id="PF13966">
    <property type="entry name" value="zf-RVT"/>
    <property type="match status" value="1"/>
</dbReference>
<sequence length="97" mass="11047">MLEPLQLNKKVGQSMTKTIYLQLIGDLEMVKWKGLLLQNQAGPKAMFGLWLCLHGRMMTANRLIKWGLPANPKCVLCINCDEDRDHLFAMCPYGIQV</sequence>
<accession>A0AAF0PQU0</accession>
<dbReference type="InterPro" id="IPR026960">
    <property type="entry name" value="RVT-Znf"/>
</dbReference>
<dbReference type="EMBL" id="CP133612">
    <property type="protein sequence ID" value="WMV07515.1"/>
    <property type="molecule type" value="Genomic_DNA"/>
</dbReference>
<feature type="domain" description="Reverse transcriptase zinc-binding" evidence="1">
    <location>
        <begin position="16"/>
        <end position="94"/>
    </location>
</feature>
<proteinExistence type="predicted"/>
<dbReference type="AlphaFoldDB" id="A0AAF0PQU0"/>
<evidence type="ECO:0000313" key="3">
    <source>
        <dbReference type="Proteomes" id="UP001234989"/>
    </source>
</evidence>